<protein>
    <submittedName>
        <fullName evidence="1">Uncharacterized protein</fullName>
    </submittedName>
</protein>
<sequence length="118" mass="12054">MPVLVCLQFVGLVGSGLVAETGVALLSVAAGHHFAPGLALSLVQGVSSSSVEGLWAGPVLDGLREAPFNAFRAVLEKSKTVRVERRGALEASTTARMLSGLADGPFTIEAGNRTVPLG</sequence>
<dbReference type="Proteomes" id="UP000198420">
    <property type="component" value="Unassembled WGS sequence"/>
</dbReference>
<dbReference type="AlphaFoldDB" id="A0A238VT85"/>
<accession>A0A238VT85</accession>
<keyword evidence="2" id="KW-1185">Reference proteome</keyword>
<gene>
    <name evidence="1" type="ORF">SAMN06265355_102332</name>
</gene>
<dbReference type="RefSeq" id="WP_143226949.1">
    <property type="nucleotide sequence ID" value="NZ_FZNP01000002.1"/>
</dbReference>
<organism evidence="1 2">
    <name type="scientific">Actinomadura mexicana</name>
    <dbReference type="NCBI Taxonomy" id="134959"/>
    <lineage>
        <taxon>Bacteria</taxon>
        <taxon>Bacillati</taxon>
        <taxon>Actinomycetota</taxon>
        <taxon>Actinomycetes</taxon>
        <taxon>Streptosporangiales</taxon>
        <taxon>Thermomonosporaceae</taxon>
        <taxon>Actinomadura</taxon>
    </lineage>
</organism>
<evidence type="ECO:0000313" key="2">
    <source>
        <dbReference type="Proteomes" id="UP000198420"/>
    </source>
</evidence>
<proteinExistence type="predicted"/>
<dbReference type="EMBL" id="FZNP01000002">
    <property type="protein sequence ID" value="SNR37364.1"/>
    <property type="molecule type" value="Genomic_DNA"/>
</dbReference>
<reference evidence="2" key="1">
    <citation type="submission" date="2017-06" db="EMBL/GenBank/DDBJ databases">
        <authorList>
            <person name="Varghese N."/>
            <person name="Submissions S."/>
        </authorList>
    </citation>
    <scope>NUCLEOTIDE SEQUENCE [LARGE SCALE GENOMIC DNA]</scope>
    <source>
        <strain evidence="2">DSM 44485</strain>
    </source>
</reference>
<name>A0A238VT85_9ACTN</name>
<evidence type="ECO:0000313" key="1">
    <source>
        <dbReference type="EMBL" id="SNR37364.1"/>
    </source>
</evidence>